<evidence type="ECO:0000313" key="1">
    <source>
        <dbReference type="EMBL" id="RNA42270.1"/>
    </source>
</evidence>
<gene>
    <name evidence="1" type="ORF">BpHYR1_021217</name>
</gene>
<comment type="caution">
    <text evidence="1">The sequence shown here is derived from an EMBL/GenBank/DDBJ whole genome shotgun (WGS) entry which is preliminary data.</text>
</comment>
<protein>
    <submittedName>
        <fullName evidence="1">Uncharacterized protein</fullName>
    </submittedName>
</protein>
<proteinExistence type="predicted"/>
<dbReference type="EMBL" id="REGN01000388">
    <property type="protein sequence ID" value="RNA42270.1"/>
    <property type="molecule type" value="Genomic_DNA"/>
</dbReference>
<reference evidence="1 2" key="1">
    <citation type="journal article" date="2018" name="Sci. Rep.">
        <title>Genomic signatures of local adaptation to the degree of environmental predictability in rotifers.</title>
        <authorList>
            <person name="Franch-Gras L."/>
            <person name="Hahn C."/>
            <person name="Garcia-Roger E.M."/>
            <person name="Carmona M.J."/>
            <person name="Serra M."/>
            <person name="Gomez A."/>
        </authorList>
    </citation>
    <scope>NUCLEOTIDE SEQUENCE [LARGE SCALE GENOMIC DNA]</scope>
    <source>
        <strain evidence="1">HYR1</strain>
    </source>
</reference>
<dbReference type="Proteomes" id="UP000276133">
    <property type="component" value="Unassembled WGS sequence"/>
</dbReference>
<accession>A0A3M7T324</accession>
<dbReference type="AlphaFoldDB" id="A0A3M7T324"/>
<sequence length="139" mass="16507">MFKSMIFTENFGILLEIFEISIISLHDFLKIFTKKLRIFFWQIKKLSQRPVKNKLTIFDNISIKIKKSFYLLIKNKLYYPTHLINPGIAFGSKRVKSNRENEACRINLIRLLKNLSKNFGAFPFSKMIKNKSEMSNTRH</sequence>
<evidence type="ECO:0000313" key="2">
    <source>
        <dbReference type="Proteomes" id="UP000276133"/>
    </source>
</evidence>
<name>A0A3M7T324_BRAPC</name>
<organism evidence="1 2">
    <name type="scientific">Brachionus plicatilis</name>
    <name type="common">Marine rotifer</name>
    <name type="synonym">Brachionus muelleri</name>
    <dbReference type="NCBI Taxonomy" id="10195"/>
    <lineage>
        <taxon>Eukaryota</taxon>
        <taxon>Metazoa</taxon>
        <taxon>Spiralia</taxon>
        <taxon>Gnathifera</taxon>
        <taxon>Rotifera</taxon>
        <taxon>Eurotatoria</taxon>
        <taxon>Monogononta</taxon>
        <taxon>Pseudotrocha</taxon>
        <taxon>Ploima</taxon>
        <taxon>Brachionidae</taxon>
        <taxon>Brachionus</taxon>
    </lineage>
</organism>
<keyword evidence="2" id="KW-1185">Reference proteome</keyword>